<dbReference type="SUPFAM" id="SSF144122">
    <property type="entry name" value="Tim10-like"/>
    <property type="match status" value="1"/>
</dbReference>
<dbReference type="Gene3D" id="3.80.10.10">
    <property type="entry name" value="Ribonuclease Inhibitor"/>
    <property type="match status" value="1"/>
</dbReference>
<dbReference type="EMBL" id="LHPF02000008">
    <property type="protein sequence ID" value="PSC72981.1"/>
    <property type="molecule type" value="Genomic_DNA"/>
</dbReference>
<keyword evidence="6" id="KW-1185">Reference proteome</keyword>
<dbReference type="OrthoDB" id="2744543at2759"/>
<dbReference type="CDD" id="cd04301">
    <property type="entry name" value="NAT_SF"/>
    <property type="match status" value="1"/>
</dbReference>
<evidence type="ECO:0000256" key="1">
    <source>
        <dbReference type="ARBA" id="ARBA00004430"/>
    </source>
</evidence>
<reference evidence="5 6" key="1">
    <citation type="journal article" date="2018" name="Plant J.">
        <title>Genome sequences of Chlorella sorokiniana UTEX 1602 and Micractinium conductrix SAG 241.80: implications to maltose excretion by a green alga.</title>
        <authorList>
            <person name="Arriola M.B."/>
            <person name="Velmurugan N."/>
            <person name="Zhang Y."/>
            <person name="Plunkett M.H."/>
            <person name="Hondzo H."/>
            <person name="Barney B.M."/>
        </authorList>
    </citation>
    <scope>NUCLEOTIDE SEQUENCE [LARGE SCALE GENOMIC DNA]</scope>
    <source>
        <strain evidence="5 6">SAG 241.80</strain>
    </source>
</reference>
<dbReference type="PANTHER" id="PTHR43626">
    <property type="entry name" value="ACYL-COA N-ACYLTRANSFERASE"/>
    <property type="match status" value="1"/>
</dbReference>
<proteinExistence type="predicted"/>
<dbReference type="InterPro" id="IPR016181">
    <property type="entry name" value="Acyl_CoA_acyltransferase"/>
</dbReference>
<dbReference type="STRING" id="554055.A0A2P6VFY5"/>
<dbReference type="Gene3D" id="1.10.287.810">
    <property type="entry name" value="Mitochondrial import inner membrane translocase subunit tim13 like domains"/>
    <property type="match status" value="1"/>
</dbReference>
<gene>
    <name evidence="5" type="ORF">C2E20_3690</name>
</gene>
<dbReference type="Pfam" id="PF02953">
    <property type="entry name" value="zf-Tim10_DDP"/>
    <property type="match status" value="1"/>
</dbReference>
<dbReference type="InterPro" id="IPR045039">
    <property type="entry name" value="NSI-like"/>
</dbReference>
<feature type="domain" description="N-acetyltransferase" evidence="4">
    <location>
        <begin position="35"/>
        <end position="169"/>
    </location>
</feature>
<dbReference type="GO" id="GO:0008080">
    <property type="term" value="F:N-acetyltransferase activity"/>
    <property type="evidence" value="ECO:0007669"/>
    <property type="project" value="InterPro"/>
</dbReference>
<comment type="caution">
    <text evidence="5">The sequence shown here is derived from an EMBL/GenBank/DDBJ whole genome shotgun (WGS) entry which is preliminary data.</text>
</comment>
<dbReference type="InterPro" id="IPR035427">
    <property type="entry name" value="Tim10-like_dom_sf"/>
</dbReference>
<dbReference type="SUPFAM" id="SSF52047">
    <property type="entry name" value="RNI-like"/>
    <property type="match status" value="1"/>
</dbReference>
<dbReference type="PROSITE" id="PS51186">
    <property type="entry name" value="GNAT"/>
    <property type="match status" value="1"/>
</dbReference>
<keyword evidence="3" id="KW-0012">Acyltransferase</keyword>
<evidence type="ECO:0000256" key="3">
    <source>
        <dbReference type="ARBA" id="ARBA00023315"/>
    </source>
</evidence>
<dbReference type="InterPro" id="IPR032675">
    <property type="entry name" value="LRR_dom_sf"/>
</dbReference>
<dbReference type="AlphaFoldDB" id="A0A2P6VFY5"/>
<dbReference type="InterPro" id="IPR000182">
    <property type="entry name" value="GNAT_dom"/>
</dbReference>
<evidence type="ECO:0000313" key="5">
    <source>
        <dbReference type="EMBL" id="PSC72981.1"/>
    </source>
</evidence>
<keyword evidence="2" id="KW-0808">Transferase</keyword>
<name>A0A2P6VFY5_9CHLO</name>
<dbReference type="InterPro" id="IPR004217">
    <property type="entry name" value="Tim10-like"/>
</dbReference>
<evidence type="ECO:0000259" key="4">
    <source>
        <dbReference type="PROSITE" id="PS51186"/>
    </source>
</evidence>
<protein>
    <submittedName>
        <fullName evidence="5">Acetyltransferase NSI</fullName>
    </submittedName>
</protein>
<organism evidence="5 6">
    <name type="scientific">Micractinium conductrix</name>
    <dbReference type="NCBI Taxonomy" id="554055"/>
    <lineage>
        <taxon>Eukaryota</taxon>
        <taxon>Viridiplantae</taxon>
        <taxon>Chlorophyta</taxon>
        <taxon>core chlorophytes</taxon>
        <taxon>Trebouxiophyceae</taxon>
        <taxon>Chlorellales</taxon>
        <taxon>Chlorellaceae</taxon>
        <taxon>Chlorella clade</taxon>
        <taxon>Micractinium</taxon>
    </lineage>
</organism>
<dbReference type="Gene3D" id="3.40.630.30">
    <property type="match status" value="1"/>
</dbReference>
<dbReference type="PANTHER" id="PTHR43626:SF4">
    <property type="entry name" value="GCN5-RELATED N-ACETYLTRANSFERASE 2, CHLOROPLASTIC"/>
    <property type="match status" value="1"/>
</dbReference>
<dbReference type="Proteomes" id="UP000239649">
    <property type="component" value="Unassembled WGS sequence"/>
</dbReference>
<sequence>MADTLEQHVPPPPISKTDEQFVGEGVEFVWGADGIDIDELNALFEKVGFPRRDPARLAQALGATYRTLWIRSARKSRLARQGALLGFARATSDGALSAVIWDVAVAPAWQRGGLGRGLMERLTASLVEDGIATITLYAEPNVVSLYEKLGFVADPDGIRGNVPAEQQQQLMQEIEKMQVRDSLRMYNSLVERCFRDCVESFRRKDLDSTEEKCVQSCCGKFMKHSARVGIRFGELSSEAETQMAAMMQQQAGGKLHWSQAPCRAAGVPPPAAAGRQPALNATVNVSFVGDQSRARLTSFCLWFARHRGCVQQLSLSLGAQHLPDEYNVCLAAAQITAALAACGAAGWPLATLQLEVTNLDLPGSGWVGELRSLRTLAIHRAFDNMELEVDSSLAALTRLESLWISASYEFLDKSPAAHLPRSLTRLHLCGYQADALPQQFSQLTRLRTLSLAWLAFASPEGYAPLATLPALCQLALQEASHVPACLSRLTQLESLSVWNERMMGDDAGLQHLTTTFQALAASLPALACAAALKTVEVECTGVADAEERLRSVQSTLRWAGRQPALRLLSLGIDDATLGRAAAAAVDALRPSAIHLEAAAPYGMFHHDHLRRLFDGPDLLS</sequence>
<dbReference type="SUPFAM" id="SSF55729">
    <property type="entry name" value="Acyl-CoA N-acyltransferases (Nat)"/>
    <property type="match status" value="1"/>
</dbReference>
<accession>A0A2P6VFY5</accession>
<comment type="subcellular location">
    <subcellularLocation>
        <location evidence="1">Cytoplasm</location>
        <location evidence="1">Cytoskeleton</location>
        <location evidence="1">Cilium axoneme</location>
    </subcellularLocation>
</comment>
<evidence type="ECO:0000256" key="2">
    <source>
        <dbReference type="ARBA" id="ARBA00022679"/>
    </source>
</evidence>
<dbReference type="GO" id="GO:0005930">
    <property type="term" value="C:axoneme"/>
    <property type="evidence" value="ECO:0007669"/>
    <property type="project" value="UniProtKB-SubCell"/>
</dbReference>
<dbReference type="Pfam" id="PF13673">
    <property type="entry name" value="Acetyltransf_10"/>
    <property type="match status" value="1"/>
</dbReference>
<evidence type="ECO:0000313" key="6">
    <source>
        <dbReference type="Proteomes" id="UP000239649"/>
    </source>
</evidence>